<comment type="function">
    <text evidence="6 7">Required for the first step of histidine biosynthesis. May allow the feedback regulation of ATP phosphoribosyltransferase activity by histidine.</text>
</comment>
<keyword evidence="10" id="KW-1185">Reference proteome</keyword>
<comment type="similarity">
    <text evidence="3 7">Belongs to the class-II aminoacyl-tRNA synthetase family. HisZ subfamily.</text>
</comment>
<dbReference type="InterPro" id="IPR004516">
    <property type="entry name" value="HisRS/HisZ"/>
</dbReference>
<evidence type="ECO:0000313" key="10">
    <source>
        <dbReference type="Proteomes" id="UP000707138"/>
    </source>
</evidence>
<feature type="domain" description="Class II Histidinyl-tRNA synthetase (HisRS)-like catalytic core" evidence="8">
    <location>
        <begin position="18"/>
        <end position="317"/>
    </location>
</feature>
<evidence type="ECO:0000256" key="6">
    <source>
        <dbReference type="ARBA" id="ARBA00025246"/>
    </source>
</evidence>
<evidence type="ECO:0000256" key="2">
    <source>
        <dbReference type="ARBA" id="ARBA00004667"/>
    </source>
</evidence>
<dbReference type="Proteomes" id="UP000707138">
    <property type="component" value="Unassembled WGS sequence"/>
</dbReference>
<keyword evidence="9" id="KW-0328">Glycosyltransferase</keyword>
<keyword evidence="9" id="KW-0808">Transferase</keyword>
<evidence type="ECO:0000256" key="3">
    <source>
        <dbReference type="ARBA" id="ARBA00005539"/>
    </source>
</evidence>
<evidence type="ECO:0000259" key="8">
    <source>
        <dbReference type="Pfam" id="PF13393"/>
    </source>
</evidence>
<dbReference type="InterPro" id="IPR045864">
    <property type="entry name" value="aa-tRNA-synth_II/BPL/LPL"/>
</dbReference>
<comment type="pathway">
    <text evidence="2 7">Amino-acid biosynthesis; L-histidine biosynthesis; L-histidine from 5-phospho-alpha-D-ribose 1-diphosphate: step 1/9.</text>
</comment>
<organism evidence="9 10">
    <name type="scientific">Veillonella magna</name>
    <dbReference type="NCBI Taxonomy" id="464322"/>
    <lineage>
        <taxon>Bacteria</taxon>
        <taxon>Bacillati</taxon>
        <taxon>Bacillota</taxon>
        <taxon>Negativicutes</taxon>
        <taxon>Veillonellales</taxon>
        <taxon>Veillonellaceae</taxon>
        <taxon>Veillonella</taxon>
    </lineage>
</organism>
<comment type="subcellular location">
    <subcellularLocation>
        <location evidence="1 7">Cytoplasm</location>
    </subcellularLocation>
</comment>
<proteinExistence type="inferred from homology"/>
<gene>
    <name evidence="7" type="primary">hisZ</name>
    <name evidence="9" type="ORF">H6A01_08265</name>
</gene>
<keyword evidence="7" id="KW-0368">Histidine biosynthesis</keyword>
<dbReference type="PIRSF" id="PIRSF001549">
    <property type="entry name" value="His-tRNA_synth"/>
    <property type="match status" value="1"/>
</dbReference>
<comment type="subunit">
    <text evidence="7">Heteromultimer composed of HisG and HisZ subunits.</text>
</comment>
<evidence type="ECO:0000256" key="5">
    <source>
        <dbReference type="ARBA" id="ARBA00022490"/>
    </source>
</evidence>
<dbReference type="Pfam" id="PF13393">
    <property type="entry name" value="tRNA-synt_His"/>
    <property type="match status" value="1"/>
</dbReference>
<evidence type="ECO:0000313" key="9">
    <source>
        <dbReference type="EMBL" id="MBM6913312.1"/>
    </source>
</evidence>
<dbReference type="EMBL" id="JACJLA010000017">
    <property type="protein sequence ID" value="MBM6913312.1"/>
    <property type="molecule type" value="Genomic_DNA"/>
</dbReference>
<name>A0ABS2GHM0_9FIRM</name>
<keyword evidence="7" id="KW-0028">Amino-acid biosynthesis</keyword>
<evidence type="ECO:0000256" key="7">
    <source>
        <dbReference type="HAMAP-Rule" id="MF_00125"/>
    </source>
</evidence>
<dbReference type="InterPro" id="IPR004517">
    <property type="entry name" value="HisZ"/>
</dbReference>
<dbReference type="SUPFAM" id="SSF55681">
    <property type="entry name" value="Class II aaRS and biotin synthetases"/>
    <property type="match status" value="1"/>
</dbReference>
<dbReference type="InterPro" id="IPR041715">
    <property type="entry name" value="HisRS-like_core"/>
</dbReference>
<dbReference type="PANTHER" id="PTHR11476">
    <property type="entry name" value="HISTIDYL-TRNA SYNTHETASE"/>
    <property type="match status" value="1"/>
</dbReference>
<dbReference type="PANTHER" id="PTHR11476:SF7">
    <property type="entry name" value="HISTIDINE--TRNA LIGASE"/>
    <property type="match status" value="1"/>
</dbReference>
<comment type="miscellaneous">
    <text evidence="7">This function is generally fulfilled by the C-terminal part of HisG, which is missing in some bacteria such as this one.</text>
</comment>
<protein>
    <recommendedName>
        <fullName evidence="4 7">ATP phosphoribosyltransferase regulatory subunit</fullName>
    </recommendedName>
</protein>
<evidence type="ECO:0000256" key="4">
    <source>
        <dbReference type="ARBA" id="ARBA00020397"/>
    </source>
</evidence>
<sequence>MIWMDTLLEAAKNSNHQELLAISAMQTAIWDIFAVHGYRMIDTPLFESYDLYSQYAPHIKKDCIKTIDRDGEVLALRSDITLSLIQSVAQEYKNRDAYAKYAYISPVFLPYQGKHSAGHVFLQAGAEIIGSDATDCDSELLDMALKIVETLGVTQCQTAIGSVAYMKGLYEAMNLTKEQQEAFELAMEARNGMAIRELSARWHIDEEYVTILETLAMSGGPYEDVIETVRSFCKNDTMRNALERLDRIVRELRWIRPQERIYLEFIASNHLDYYTDMMFKIYALGAPYALVSGGRYNELAGKFGKARPACGFGLNLQLLREYIELYGEKKAEDKDLDILIFYSKSDATIWRSVEILRHNGWRTIAVKEGTPIHTNEARWVFTYDEAGFTGQSDMSMQKLLWLTTVEYLDAVDEHTDYR</sequence>
<dbReference type="GO" id="GO:0016757">
    <property type="term" value="F:glycosyltransferase activity"/>
    <property type="evidence" value="ECO:0007669"/>
    <property type="project" value="UniProtKB-KW"/>
</dbReference>
<keyword evidence="5 7" id="KW-0963">Cytoplasm</keyword>
<accession>A0ABS2GHM0</accession>
<dbReference type="Gene3D" id="3.30.930.10">
    <property type="entry name" value="Bira Bifunctional Protein, Domain 2"/>
    <property type="match status" value="1"/>
</dbReference>
<evidence type="ECO:0000256" key="1">
    <source>
        <dbReference type="ARBA" id="ARBA00004496"/>
    </source>
</evidence>
<dbReference type="HAMAP" id="MF_00125">
    <property type="entry name" value="HisZ"/>
    <property type="match status" value="1"/>
</dbReference>
<reference evidence="9 10" key="1">
    <citation type="journal article" date="2021" name="Sci. Rep.">
        <title>The distribution of antibiotic resistance genes in chicken gut microbiota commensals.</title>
        <authorList>
            <person name="Juricova H."/>
            <person name="Matiasovicova J."/>
            <person name="Kubasova T."/>
            <person name="Cejkova D."/>
            <person name="Rychlik I."/>
        </authorList>
    </citation>
    <scope>NUCLEOTIDE SEQUENCE [LARGE SCALE GENOMIC DNA]</scope>
    <source>
        <strain evidence="9 10">An537</strain>
    </source>
</reference>
<comment type="caution">
    <text evidence="9">The sequence shown here is derived from an EMBL/GenBank/DDBJ whole genome shotgun (WGS) entry which is preliminary data.</text>
</comment>